<reference evidence="3" key="1">
    <citation type="submission" date="2017-05" db="EMBL/GenBank/DDBJ databases">
        <title>The Genome Sequence of Enterococcus sp. 4G2_DIV0659.</title>
        <authorList>
            <consortium name="The Broad Institute Genomics Platform"/>
            <consortium name="The Broad Institute Genomic Center for Infectious Diseases"/>
            <person name="Earl A."/>
            <person name="Manson A."/>
            <person name="Schwartman J."/>
            <person name="Gilmore M."/>
            <person name="Abouelleil A."/>
            <person name="Cao P."/>
            <person name="Chapman S."/>
            <person name="Cusick C."/>
            <person name="Shea T."/>
            <person name="Young S."/>
            <person name="Neafsey D."/>
            <person name="Nusbaum C."/>
            <person name="Birren B."/>
        </authorList>
    </citation>
    <scope>NUCLEOTIDE SEQUENCE [LARGE SCALE GENOMIC DNA]</scope>
    <source>
        <strain evidence="3">4G2_DIV0659</strain>
    </source>
</reference>
<dbReference type="Gene3D" id="3.20.80.10">
    <property type="entry name" value="Regulatory factor, effector binding domain"/>
    <property type="match status" value="1"/>
</dbReference>
<accession>A0A242CIW7</accession>
<feature type="domain" description="Integron-associated effector binding protein" evidence="1">
    <location>
        <begin position="2"/>
        <end position="128"/>
    </location>
</feature>
<dbReference type="PANTHER" id="PTHR36444:SF2">
    <property type="entry name" value="TRANSCRIPTIONAL REGULATOR PROTEIN YOBU-RELATED"/>
    <property type="match status" value="1"/>
</dbReference>
<dbReference type="InterPro" id="IPR011256">
    <property type="entry name" value="Reg_factor_effector_dom_sf"/>
</dbReference>
<reference evidence="2 4" key="2">
    <citation type="submission" date="2018-07" db="EMBL/GenBank/DDBJ databases">
        <title>The Genome Sequence of Enterococcus sp. DIV0659b.</title>
        <authorList>
            <consortium name="The Broad Institute Genomics Platform"/>
            <consortium name="The Broad Institute Genomic Center for Infectious Diseases"/>
            <person name="Earl A."/>
            <person name="Manson A."/>
            <person name="Schwartman J."/>
            <person name="Gilmore M."/>
            <person name="Abouelleil A."/>
            <person name="Cao P."/>
            <person name="Chapman S."/>
            <person name="Cusick C."/>
            <person name="Shea T."/>
            <person name="Young S."/>
            <person name="Neafsey D."/>
            <person name="Nusbaum C."/>
            <person name="Birren B."/>
        </authorList>
    </citation>
    <scope>NUCLEOTIDE SEQUENCE [LARGE SCALE GENOMIC DNA]</scope>
    <source>
        <strain evidence="2 4">4G2_DIV0659</strain>
    </source>
</reference>
<dbReference type="EMBL" id="NGLE02000001">
    <property type="protein sequence ID" value="MEI5995374.1"/>
    <property type="molecule type" value="Genomic_DNA"/>
</dbReference>
<protein>
    <recommendedName>
        <fullName evidence="1">Integron-associated effector binding protein domain-containing protein</fullName>
    </recommendedName>
</protein>
<keyword evidence="4" id="KW-1185">Reference proteome</keyword>
<dbReference type="STRING" id="1834181.A5880_000859"/>
<dbReference type="SUPFAM" id="SSF55136">
    <property type="entry name" value="Probable bacterial effector-binding domain"/>
    <property type="match status" value="1"/>
</dbReference>
<evidence type="ECO:0000313" key="2">
    <source>
        <dbReference type="EMBL" id="MEI5995374.1"/>
    </source>
</evidence>
<dbReference type="RefSeq" id="WP_086329818.1">
    <property type="nucleotide sequence ID" value="NZ_NGLE02000001.1"/>
</dbReference>
<evidence type="ECO:0000313" key="3">
    <source>
        <dbReference type="EMBL" id="OTO10176.1"/>
    </source>
</evidence>
<organism evidence="3">
    <name type="scientific">Candidatus Enterococcus mansonii</name>
    <dbReference type="NCBI Taxonomy" id="1834181"/>
    <lineage>
        <taxon>Bacteria</taxon>
        <taxon>Bacillati</taxon>
        <taxon>Bacillota</taxon>
        <taxon>Bacilli</taxon>
        <taxon>Lactobacillales</taxon>
        <taxon>Enterococcaceae</taxon>
        <taxon>Enterococcus</taxon>
    </lineage>
</organism>
<dbReference type="PANTHER" id="PTHR36444">
    <property type="entry name" value="TRANSCRIPTIONAL REGULATOR PROTEIN YOBU-RELATED"/>
    <property type="match status" value="1"/>
</dbReference>
<name>A0A242CIW7_9ENTE</name>
<dbReference type="OrthoDB" id="3173400at2"/>
<comment type="caution">
    <text evidence="3">The sequence shown here is derived from an EMBL/GenBank/DDBJ whole genome shotgun (WGS) entry which is preliminary data.</text>
</comment>
<proteinExistence type="predicted"/>
<sequence length="129" mass="15113">MIKHLTKMTIQGKKIRTNNQKIEEIIHLWHLVPQMELNGDIYAVYSNYESNFLGDYDLLIGNEEANDNSYSVINAGNYIQIPVEKATPEGVGEAWQEIWMNKELEEKRTYQSDFEHYRKDGKIVIYLSV</sequence>
<dbReference type="Pfam" id="PF14526">
    <property type="entry name" value="Cass2"/>
    <property type="match status" value="1"/>
</dbReference>
<gene>
    <name evidence="3" type="ORF">A5880_000859</name>
    <name evidence="2" type="ORF">A5880_002964</name>
</gene>
<evidence type="ECO:0000313" key="4">
    <source>
        <dbReference type="Proteomes" id="UP000195139"/>
    </source>
</evidence>
<dbReference type="InterPro" id="IPR029441">
    <property type="entry name" value="Cass2"/>
</dbReference>
<dbReference type="EMBL" id="NGLE01000001">
    <property type="protein sequence ID" value="OTO10176.1"/>
    <property type="molecule type" value="Genomic_DNA"/>
</dbReference>
<dbReference type="InterPro" id="IPR053182">
    <property type="entry name" value="YobU-like_regulator"/>
</dbReference>
<evidence type="ECO:0000259" key="1">
    <source>
        <dbReference type="Pfam" id="PF14526"/>
    </source>
</evidence>
<dbReference type="Proteomes" id="UP000195139">
    <property type="component" value="Unassembled WGS sequence"/>
</dbReference>
<dbReference type="AlphaFoldDB" id="A0A242CIW7"/>